<gene>
    <name evidence="5" type="primary">ucpA_2</name>
    <name evidence="5" type="ORF">R16034_04696</name>
</gene>
<evidence type="ECO:0000256" key="1">
    <source>
        <dbReference type="ARBA" id="ARBA00006484"/>
    </source>
</evidence>
<dbReference type="PANTHER" id="PTHR44196">
    <property type="entry name" value="DEHYDROGENASE/REDUCTASE SDR FAMILY MEMBER 7B"/>
    <property type="match status" value="1"/>
</dbReference>
<dbReference type="SMART" id="SM00822">
    <property type="entry name" value="PKS_KR"/>
    <property type="match status" value="1"/>
</dbReference>
<keyword evidence="6" id="KW-1185">Reference proteome</keyword>
<dbReference type="PRINTS" id="PR00080">
    <property type="entry name" value="SDRFAMILY"/>
</dbReference>
<dbReference type="SUPFAM" id="SSF51735">
    <property type="entry name" value="NAD(P)-binding Rossmann-fold domains"/>
    <property type="match status" value="1"/>
</dbReference>
<evidence type="ECO:0000256" key="3">
    <source>
        <dbReference type="RuleBase" id="RU000363"/>
    </source>
</evidence>
<dbReference type="AlphaFoldDB" id="A0AB72XCB4"/>
<dbReference type="GO" id="GO:0016020">
    <property type="term" value="C:membrane"/>
    <property type="evidence" value="ECO:0007669"/>
    <property type="project" value="TreeGrafter"/>
</dbReference>
<sequence length="285" mass="30761">MMTYDLNDKVVLITGAAGGIGAATARELYALGASLVLTDMQQTAVDKLAEEFTPSRVLPVALDVTNAAATKAVIQQAIQRFGRLDVVFANAGISWRSGASTIANCDEAEFEKIVEVDLLGVWRTVRAALPEIVRNKGQVLVTSSAYAFVNGMANAPYAASKAGVEMLTRCLRAEFAYTGATASVVYPGWTATAIAKVAFGGNATVTKMNEVGFPGWLRRAIPPEQVARAIAKGLQYRRPRIYAPWRWVPFSLLRGVFGVLTDAMLSRHKEMHALIQELEAESKHG</sequence>
<protein>
    <submittedName>
        <fullName evidence="5">Oxidoreductase UcpA</fullName>
        <ecNumber evidence="5">1.-.-.-</ecNumber>
    </submittedName>
</protein>
<feature type="domain" description="Ketoreductase" evidence="4">
    <location>
        <begin position="9"/>
        <end position="192"/>
    </location>
</feature>
<dbReference type="CDD" id="cd05233">
    <property type="entry name" value="SDR_c"/>
    <property type="match status" value="1"/>
</dbReference>
<comment type="similarity">
    <text evidence="1 3">Belongs to the short-chain dehydrogenases/reductases (SDR) family.</text>
</comment>
<comment type="caution">
    <text evidence="5">The sequence shown here is derived from an EMBL/GenBank/DDBJ whole genome shotgun (WGS) entry which is preliminary data.</text>
</comment>
<keyword evidence="2 5" id="KW-0560">Oxidoreductase</keyword>
<dbReference type="GO" id="GO:0016491">
    <property type="term" value="F:oxidoreductase activity"/>
    <property type="evidence" value="ECO:0007669"/>
    <property type="project" value="UniProtKB-KW"/>
</dbReference>
<dbReference type="PRINTS" id="PR00081">
    <property type="entry name" value="GDHRDH"/>
</dbReference>
<dbReference type="RefSeq" id="WP_316902267.1">
    <property type="nucleotide sequence ID" value="NZ_CATWHI010000009.1"/>
</dbReference>
<proteinExistence type="inferred from homology"/>
<dbReference type="Proteomes" id="UP001189225">
    <property type="component" value="Unassembled WGS sequence"/>
</dbReference>
<evidence type="ECO:0000313" key="5">
    <source>
        <dbReference type="EMBL" id="CAJ0744670.1"/>
    </source>
</evidence>
<name>A0AB72XCB4_9RALS</name>
<dbReference type="Gene3D" id="3.40.50.720">
    <property type="entry name" value="NAD(P)-binding Rossmann-like Domain"/>
    <property type="match status" value="1"/>
</dbReference>
<dbReference type="PANTHER" id="PTHR44196:SF1">
    <property type="entry name" value="DEHYDROGENASE_REDUCTASE SDR FAMILY MEMBER 7B"/>
    <property type="match status" value="1"/>
</dbReference>
<dbReference type="PROSITE" id="PS00061">
    <property type="entry name" value="ADH_SHORT"/>
    <property type="match status" value="1"/>
</dbReference>
<evidence type="ECO:0000313" key="6">
    <source>
        <dbReference type="Proteomes" id="UP001189225"/>
    </source>
</evidence>
<evidence type="ECO:0000259" key="4">
    <source>
        <dbReference type="SMART" id="SM00822"/>
    </source>
</evidence>
<accession>A0AB72XCB4</accession>
<dbReference type="Pfam" id="PF00106">
    <property type="entry name" value="adh_short"/>
    <property type="match status" value="1"/>
</dbReference>
<dbReference type="InterPro" id="IPR002347">
    <property type="entry name" value="SDR_fam"/>
</dbReference>
<organism evidence="5 6">
    <name type="scientific">Ralstonia edaphi</name>
    <dbReference type="NCBI Taxonomy" id="3058599"/>
    <lineage>
        <taxon>Bacteria</taxon>
        <taxon>Pseudomonadati</taxon>
        <taxon>Pseudomonadota</taxon>
        <taxon>Betaproteobacteria</taxon>
        <taxon>Burkholderiales</taxon>
        <taxon>Burkholderiaceae</taxon>
        <taxon>Ralstonia</taxon>
    </lineage>
</organism>
<reference evidence="5 6" key="1">
    <citation type="submission" date="2023-07" db="EMBL/GenBank/DDBJ databases">
        <authorList>
            <person name="Peeters C."/>
        </authorList>
    </citation>
    <scope>NUCLEOTIDE SEQUENCE [LARGE SCALE GENOMIC DNA]</scope>
    <source>
        <strain evidence="5 6">R-16034</strain>
    </source>
</reference>
<evidence type="ECO:0000256" key="2">
    <source>
        <dbReference type="ARBA" id="ARBA00023002"/>
    </source>
</evidence>
<dbReference type="EMBL" id="CATWHI010000009">
    <property type="protein sequence ID" value="CAJ0744670.1"/>
    <property type="molecule type" value="Genomic_DNA"/>
</dbReference>
<dbReference type="InterPro" id="IPR020904">
    <property type="entry name" value="Sc_DH/Rdtase_CS"/>
</dbReference>
<dbReference type="EC" id="1.-.-.-" evidence="5"/>
<dbReference type="InterPro" id="IPR057326">
    <property type="entry name" value="KR_dom"/>
</dbReference>
<dbReference type="InterPro" id="IPR036291">
    <property type="entry name" value="NAD(P)-bd_dom_sf"/>
</dbReference>